<gene>
    <name evidence="2" type="ORF">AVEN_205508_1</name>
</gene>
<dbReference type="AlphaFoldDB" id="A0A4Y2RW95"/>
<dbReference type="EMBL" id="BGPR01018573">
    <property type="protein sequence ID" value="GBN79509.1"/>
    <property type="molecule type" value="Genomic_DNA"/>
</dbReference>
<name>A0A4Y2RW95_ARAVE</name>
<sequence length="129" mass="15093">MLPVFCLLLWFEEGGGLTAGVIFQVSDMSYSRHPLLRRGELISICIRFRDCKDAFQWRRTAMAEVLPVVGKQRFEKMKCSPQLTHFSVHWVTPVIPKLLHKRRTVSVRQLRSFRCPTRHLAKQRSVNMP</sequence>
<proteinExistence type="predicted"/>
<evidence type="ECO:0008006" key="4">
    <source>
        <dbReference type="Google" id="ProtNLM"/>
    </source>
</evidence>
<comment type="caution">
    <text evidence="2">The sequence shown here is derived from an EMBL/GenBank/DDBJ whole genome shotgun (WGS) entry which is preliminary data.</text>
</comment>
<organism evidence="2 3">
    <name type="scientific">Araneus ventricosus</name>
    <name type="common">Orbweaver spider</name>
    <name type="synonym">Epeira ventricosa</name>
    <dbReference type="NCBI Taxonomy" id="182803"/>
    <lineage>
        <taxon>Eukaryota</taxon>
        <taxon>Metazoa</taxon>
        <taxon>Ecdysozoa</taxon>
        <taxon>Arthropoda</taxon>
        <taxon>Chelicerata</taxon>
        <taxon>Arachnida</taxon>
        <taxon>Araneae</taxon>
        <taxon>Araneomorphae</taxon>
        <taxon>Entelegynae</taxon>
        <taxon>Araneoidea</taxon>
        <taxon>Araneidae</taxon>
        <taxon>Araneus</taxon>
    </lineage>
</organism>
<accession>A0A4Y2RW95</accession>
<dbReference type="Proteomes" id="UP000499080">
    <property type="component" value="Unassembled WGS sequence"/>
</dbReference>
<keyword evidence="3" id="KW-1185">Reference proteome</keyword>
<protein>
    <recommendedName>
        <fullName evidence="4">Secreted protein</fullName>
    </recommendedName>
</protein>
<feature type="signal peptide" evidence="1">
    <location>
        <begin position="1"/>
        <end position="16"/>
    </location>
</feature>
<evidence type="ECO:0000313" key="3">
    <source>
        <dbReference type="Proteomes" id="UP000499080"/>
    </source>
</evidence>
<evidence type="ECO:0000313" key="2">
    <source>
        <dbReference type="EMBL" id="GBN79509.1"/>
    </source>
</evidence>
<keyword evidence="1" id="KW-0732">Signal</keyword>
<reference evidence="2 3" key="1">
    <citation type="journal article" date="2019" name="Sci. Rep.">
        <title>Orb-weaving spider Araneus ventricosus genome elucidates the spidroin gene catalogue.</title>
        <authorList>
            <person name="Kono N."/>
            <person name="Nakamura H."/>
            <person name="Ohtoshi R."/>
            <person name="Moran D.A.P."/>
            <person name="Shinohara A."/>
            <person name="Yoshida Y."/>
            <person name="Fujiwara M."/>
            <person name="Mori M."/>
            <person name="Tomita M."/>
            <person name="Arakawa K."/>
        </authorList>
    </citation>
    <scope>NUCLEOTIDE SEQUENCE [LARGE SCALE GENOMIC DNA]</scope>
</reference>
<evidence type="ECO:0000256" key="1">
    <source>
        <dbReference type="SAM" id="SignalP"/>
    </source>
</evidence>
<feature type="chain" id="PRO_5021483574" description="Secreted protein" evidence="1">
    <location>
        <begin position="17"/>
        <end position="129"/>
    </location>
</feature>